<dbReference type="PANTHER" id="PTHR48006">
    <property type="entry name" value="LEUCINE-RICH REPEAT-CONTAINING PROTEIN DDB_G0281931-RELATED"/>
    <property type="match status" value="1"/>
</dbReference>
<comment type="caution">
    <text evidence="2">The sequence shown here is derived from an EMBL/GenBank/DDBJ whole genome shotgun (WGS) entry which is preliminary data.</text>
</comment>
<dbReference type="EMBL" id="CAKMRJ010000001">
    <property type="protein sequence ID" value="CAH1412890.1"/>
    <property type="molecule type" value="Genomic_DNA"/>
</dbReference>
<dbReference type="Gene3D" id="3.80.10.10">
    <property type="entry name" value="Ribonuclease Inhibitor"/>
    <property type="match status" value="1"/>
</dbReference>
<dbReference type="PANTHER" id="PTHR48006:SF66">
    <property type="entry name" value="PROTEIN KINASE DOMAIN-CONTAINING PROTEIN"/>
    <property type="match status" value="1"/>
</dbReference>
<dbReference type="AlphaFoldDB" id="A0AAU9LTC6"/>
<dbReference type="Proteomes" id="UP001157418">
    <property type="component" value="Unassembled WGS sequence"/>
</dbReference>
<organism evidence="2 3">
    <name type="scientific">Lactuca virosa</name>
    <dbReference type="NCBI Taxonomy" id="75947"/>
    <lineage>
        <taxon>Eukaryota</taxon>
        <taxon>Viridiplantae</taxon>
        <taxon>Streptophyta</taxon>
        <taxon>Embryophyta</taxon>
        <taxon>Tracheophyta</taxon>
        <taxon>Spermatophyta</taxon>
        <taxon>Magnoliopsida</taxon>
        <taxon>eudicotyledons</taxon>
        <taxon>Gunneridae</taxon>
        <taxon>Pentapetalae</taxon>
        <taxon>asterids</taxon>
        <taxon>campanulids</taxon>
        <taxon>Asterales</taxon>
        <taxon>Asteraceae</taxon>
        <taxon>Cichorioideae</taxon>
        <taxon>Cichorieae</taxon>
        <taxon>Lactucinae</taxon>
        <taxon>Lactuca</taxon>
    </lineage>
</organism>
<evidence type="ECO:0000313" key="2">
    <source>
        <dbReference type="EMBL" id="CAH1412890.1"/>
    </source>
</evidence>
<dbReference type="InterPro" id="IPR001611">
    <property type="entry name" value="Leu-rich_rpt"/>
</dbReference>
<proteinExistence type="predicted"/>
<reference evidence="2 3" key="1">
    <citation type="submission" date="2022-01" db="EMBL/GenBank/DDBJ databases">
        <authorList>
            <person name="Xiong W."/>
            <person name="Schranz E."/>
        </authorList>
    </citation>
    <scope>NUCLEOTIDE SEQUENCE [LARGE SCALE GENOMIC DNA]</scope>
</reference>
<dbReference type="InterPro" id="IPR051824">
    <property type="entry name" value="LRR_Rcpt-Like_S/T_Kinase"/>
</dbReference>
<dbReference type="PROSITE" id="PS51450">
    <property type="entry name" value="LRR"/>
    <property type="match status" value="1"/>
</dbReference>
<dbReference type="GO" id="GO:0016020">
    <property type="term" value="C:membrane"/>
    <property type="evidence" value="ECO:0007669"/>
    <property type="project" value="UniProtKB-SubCell"/>
</dbReference>
<evidence type="ECO:0000256" key="1">
    <source>
        <dbReference type="ARBA" id="ARBA00004479"/>
    </source>
</evidence>
<dbReference type="InterPro" id="IPR032675">
    <property type="entry name" value="LRR_dom_sf"/>
</dbReference>
<sequence length="157" mass="17117">MISTIAIGLRATNSLLGSSYFYSDTTKKFSCTGDLGFTFLTTKNTPTAKKPSKIRAVDSGGSRIRSVSYLNGNSSQYFPDLSNMTGMELLIFRSCSPTARIPDFLSQMSKLRHLDLGFNNLEVDIPNLKEVNLEKTYLTGNSLNGSIPAWINGGDTA</sequence>
<gene>
    <name evidence="2" type="ORF">LVIROSA_LOCUS877</name>
</gene>
<keyword evidence="3" id="KW-1185">Reference proteome</keyword>
<comment type="subcellular location">
    <subcellularLocation>
        <location evidence="1">Membrane</location>
        <topology evidence="1">Single-pass type I membrane protein</topology>
    </subcellularLocation>
</comment>
<name>A0AAU9LTC6_9ASTR</name>
<dbReference type="Pfam" id="PF00560">
    <property type="entry name" value="LRR_1"/>
    <property type="match status" value="1"/>
</dbReference>
<protein>
    <submittedName>
        <fullName evidence="2">Uncharacterized protein</fullName>
    </submittedName>
</protein>
<dbReference type="SUPFAM" id="SSF52058">
    <property type="entry name" value="L domain-like"/>
    <property type="match status" value="1"/>
</dbReference>
<accession>A0AAU9LTC6</accession>
<evidence type="ECO:0000313" key="3">
    <source>
        <dbReference type="Proteomes" id="UP001157418"/>
    </source>
</evidence>